<keyword evidence="2" id="KW-1185">Reference proteome</keyword>
<gene>
    <name evidence="1" type="ORF">KEU06_13995</name>
</gene>
<dbReference type="EMBL" id="JAGWCR010000007">
    <property type="protein sequence ID" value="MBS3649721.1"/>
    <property type="molecule type" value="Genomic_DNA"/>
</dbReference>
<proteinExistence type="predicted"/>
<comment type="caution">
    <text evidence="1">The sequence shown here is derived from an EMBL/GenBank/DDBJ whole genome shotgun (WGS) entry which is preliminary data.</text>
</comment>
<name>A0A942E2A9_9HYPH</name>
<evidence type="ECO:0000313" key="1">
    <source>
        <dbReference type="EMBL" id="MBS3649721.1"/>
    </source>
</evidence>
<sequence length="197" mass="23177">MPRRSRKKTAIVNTAPVIPEEDFSGMTPSQRRLHERLAEYEPRPSTLPEGVTEEEFWTPEPYEPTDWSNPLITDEYEHFELPADCPRFRVLHHARAEWKTDAQHAVDRYDAECYYFGLSISLWIAQWAATYVGLYNSCPLKACRRAKQCVSRRAEDDWTVYPGPWMPPCCNNHERTELIRYMVLIKLEQEEELQAGR</sequence>
<protein>
    <submittedName>
        <fullName evidence="1">Uncharacterized protein</fullName>
    </submittedName>
</protein>
<reference evidence="1" key="1">
    <citation type="submission" date="2021-04" db="EMBL/GenBank/DDBJ databases">
        <title>Pseudaminobacter soli sp. nov., isolated from paddy soil contaminated by heavy metals.</title>
        <authorList>
            <person name="Zhang K."/>
        </authorList>
    </citation>
    <scope>NUCLEOTIDE SEQUENCE</scope>
    <source>
        <strain evidence="1">19-2017</strain>
    </source>
</reference>
<accession>A0A942E2A9</accession>
<dbReference type="Proteomes" id="UP000680348">
    <property type="component" value="Unassembled WGS sequence"/>
</dbReference>
<organism evidence="1 2">
    <name type="scientific">Pseudaminobacter soli</name>
    <name type="common">ex Zhang et al. 2022</name>
    <dbReference type="NCBI Taxonomy" id="2831468"/>
    <lineage>
        <taxon>Bacteria</taxon>
        <taxon>Pseudomonadati</taxon>
        <taxon>Pseudomonadota</taxon>
        <taxon>Alphaproteobacteria</taxon>
        <taxon>Hyphomicrobiales</taxon>
        <taxon>Phyllobacteriaceae</taxon>
        <taxon>Pseudaminobacter</taxon>
    </lineage>
</organism>
<evidence type="ECO:0000313" key="2">
    <source>
        <dbReference type="Proteomes" id="UP000680348"/>
    </source>
</evidence>
<dbReference type="RefSeq" id="WP_188255290.1">
    <property type="nucleotide sequence ID" value="NZ_JABVCF010000007.1"/>
</dbReference>
<dbReference type="AlphaFoldDB" id="A0A942E2A9"/>